<dbReference type="InterPro" id="IPR055744">
    <property type="entry name" value="DUF7320"/>
</dbReference>
<dbReference type="KEGG" id="vg:65108422"/>
<evidence type="ECO:0000313" key="3">
    <source>
        <dbReference type="Proteomes" id="UP000250157"/>
    </source>
</evidence>
<protein>
    <recommendedName>
        <fullName evidence="1">DUF7320 domain-containing protein</fullName>
    </recommendedName>
</protein>
<evidence type="ECO:0000313" key="2">
    <source>
        <dbReference type="EMBL" id="BBC78283.1"/>
    </source>
</evidence>
<sequence length="76" mass="8532">MISDTPITREEFMTKVQNFAQEIANRIPGAEVVLRQDPLVPSAVIISVQQGHKSKHTQLLHARDGLVEMHNIFGEI</sequence>
<keyword evidence="3" id="KW-1185">Reference proteome</keyword>
<reference evidence="2 3" key="1">
    <citation type="submission" date="2018-02" db="EMBL/GenBank/DDBJ databases">
        <title>Full genome sequencing of a novel polyvalent bacteriophage as one of T4-Family member.</title>
        <authorList>
            <person name="Kawasaki T."/>
            <person name="Saad A.M."/>
            <person name="Yamada T."/>
        </authorList>
    </citation>
    <scope>NUCLEOTIDE SEQUENCE [LARGE SCALE GENOMIC DNA]</scope>
    <source>
        <strain evidence="2 3">EcS1</strain>
    </source>
</reference>
<proteinExistence type="predicted"/>
<dbReference type="EMBL" id="LC371242">
    <property type="protein sequence ID" value="BBC78283.1"/>
    <property type="molecule type" value="Genomic_DNA"/>
</dbReference>
<dbReference type="Proteomes" id="UP000250157">
    <property type="component" value="Segment"/>
</dbReference>
<dbReference type="RefSeq" id="YP_010090930.1">
    <property type="nucleotide sequence ID" value="NC_055721.1"/>
</dbReference>
<accession>A0A2Z5ZDB5</accession>
<organism evidence="2 3">
    <name type="scientific">Escherichia phage EcS1</name>
    <dbReference type="NCBI Taxonomy" id="2083276"/>
    <lineage>
        <taxon>Viruses</taxon>
        <taxon>Duplodnaviria</taxon>
        <taxon>Heunggongvirae</taxon>
        <taxon>Uroviricota</taxon>
        <taxon>Caudoviricetes</taxon>
        <taxon>Pantevenvirales</taxon>
        <taxon>Straboviridae</taxon>
        <taxon>Tevenvirinae</taxon>
        <taxon>Kagamiyamavirus</taxon>
        <taxon>Kagamiyamavirus ecs1</taxon>
    </lineage>
</organism>
<dbReference type="GeneID" id="65108422"/>
<name>A0A2Z5ZDB5_9CAUD</name>
<dbReference type="Pfam" id="PF24005">
    <property type="entry name" value="DUF7320"/>
    <property type="match status" value="1"/>
</dbReference>
<feature type="domain" description="DUF7320" evidence="1">
    <location>
        <begin position="1"/>
        <end position="75"/>
    </location>
</feature>
<evidence type="ECO:0000259" key="1">
    <source>
        <dbReference type="Pfam" id="PF24005"/>
    </source>
</evidence>